<feature type="compositionally biased region" description="Pro residues" evidence="1">
    <location>
        <begin position="191"/>
        <end position="200"/>
    </location>
</feature>
<dbReference type="Proteomes" id="UP000294513">
    <property type="component" value="Unassembled WGS sequence"/>
</dbReference>
<dbReference type="OrthoDB" id="2115379at201174"/>
<keyword evidence="3" id="KW-1185">Reference proteome</keyword>
<evidence type="ECO:0000256" key="1">
    <source>
        <dbReference type="SAM" id="MobiDB-lite"/>
    </source>
</evidence>
<dbReference type="AlphaFoldDB" id="A0A4R5C8N0"/>
<name>A0A4R5C8N0_9ACTN</name>
<feature type="region of interest" description="Disordered" evidence="1">
    <location>
        <begin position="149"/>
        <end position="294"/>
    </location>
</feature>
<evidence type="ECO:0000313" key="2">
    <source>
        <dbReference type="EMBL" id="TDD94986.1"/>
    </source>
</evidence>
<feature type="compositionally biased region" description="Basic and acidic residues" evidence="1">
    <location>
        <begin position="282"/>
        <end position="294"/>
    </location>
</feature>
<gene>
    <name evidence="2" type="ORF">E1298_05965</name>
</gene>
<evidence type="ECO:0000313" key="3">
    <source>
        <dbReference type="Proteomes" id="UP000294513"/>
    </source>
</evidence>
<dbReference type="EMBL" id="SMKU01000015">
    <property type="protein sequence ID" value="TDD94986.1"/>
    <property type="molecule type" value="Genomic_DNA"/>
</dbReference>
<feature type="compositionally biased region" description="Pro residues" evidence="1">
    <location>
        <begin position="20"/>
        <end position="29"/>
    </location>
</feature>
<reference evidence="2 3" key="1">
    <citation type="submission" date="2019-03" db="EMBL/GenBank/DDBJ databases">
        <title>Draft genome sequences of novel Actinobacteria.</title>
        <authorList>
            <person name="Sahin N."/>
            <person name="Ay H."/>
            <person name="Saygin H."/>
        </authorList>
    </citation>
    <scope>NUCLEOTIDE SEQUENCE [LARGE SCALE GENOMIC DNA]</scope>
    <source>
        <strain evidence="2 3">H3C3</strain>
    </source>
</reference>
<accession>A0A4R5C8N0</accession>
<feature type="compositionally biased region" description="Low complexity" evidence="1">
    <location>
        <begin position="57"/>
        <end position="74"/>
    </location>
</feature>
<feature type="region of interest" description="Disordered" evidence="1">
    <location>
        <begin position="1"/>
        <end position="33"/>
    </location>
</feature>
<protein>
    <submittedName>
        <fullName evidence="2">Uncharacterized protein</fullName>
    </submittedName>
</protein>
<organism evidence="2 3">
    <name type="scientific">Actinomadura rubrisoli</name>
    <dbReference type="NCBI Taxonomy" id="2530368"/>
    <lineage>
        <taxon>Bacteria</taxon>
        <taxon>Bacillati</taxon>
        <taxon>Actinomycetota</taxon>
        <taxon>Actinomycetes</taxon>
        <taxon>Streptosporangiales</taxon>
        <taxon>Thermomonosporaceae</taxon>
        <taxon>Actinomadura</taxon>
    </lineage>
</organism>
<proteinExistence type="predicted"/>
<feature type="compositionally biased region" description="Basic and acidic residues" evidence="1">
    <location>
        <begin position="263"/>
        <end position="272"/>
    </location>
</feature>
<comment type="caution">
    <text evidence="2">The sequence shown here is derived from an EMBL/GenBank/DDBJ whole genome shotgun (WGS) entry which is preliminary data.</text>
</comment>
<feature type="compositionally biased region" description="Basic and acidic residues" evidence="1">
    <location>
        <begin position="168"/>
        <end position="190"/>
    </location>
</feature>
<sequence length="294" mass="30356">MTERSPGAPDPAEPSRSGDAPPPGSPPAAPAATLFADLSAVRGTDAIIEALAERRAAASTAASEPASTAGSEAARAGGAQRPADESDPAVRLLRALVTDVDEPAPGREAPEPGPAPSGPGSRRRGSRTIVALGVAGAVLASTGVAAAGGGLADHSAAQPPSAAGVAEEPDRPSSREPGEDTDVASRDRPAPARPAEPPSRPVDEPDRPATTNSGGAPGRADYERFKQRLGHLFPPQSRNRPPDGPGIPGRPGDGPEFAGPPDDNPRRLDDIRKHTRKRIDRYHRQYDPRWGRRD</sequence>
<dbReference type="RefSeq" id="WP_131889750.1">
    <property type="nucleotide sequence ID" value="NZ_SMKU01000015.1"/>
</dbReference>
<feature type="region of interest" description="Disordered" evidence="1">
    <location>
        <begin position="54"/>
        <end position="128"/>
    </location>
</feature>